<evidence type="ECO:0000313" key="2">
    <source>
        <dbReference type="EMBL" id="COX50442.1"/>
    </source>
</evidence>
<evidence type="ECO:0000256" key="1">
    <source>
        <dbReference type="SAM" id="MobiDB-lite"/>
    </source>
</evidence>
<dbReference type="AlphaFoldDB" id="A0A0U0TGB4"/>
<dbReference type="EMBL" id="CSAE01001318">
    <property type="protein sequence ID" value="COX50442.1"/>
    <property type="molecule type" value="Genomic_DNA"/>
</dbReference>
<feature type="region of interest" description="Disordered" evidence="1">
    <location>
        <begin position="1"/>
        <end position="25"/>
    </location>
</feature>
<gene>
    <name evidence="2" type="ORF">ERS007703_05298</name>
</gene>
<name>A0A0U0TGB4_MYCTX</name>
<dbReference type="Proteomes" id="UP000038802">
    <property type="component" value="Unassembled WGS sequence"/>
</dbReference>
<protein>
    <submittedName>
        <fullName evidence="2">Uncharacterized protein</fullName>
    </submittedName>
</protein>
<proteinExistence type="predicted"/>
<organism evidence="2 3">
    <name type="scientific">Mycobacterium tuberculosis</name>
    <dbReference type="NCBI Taxonomy" id="1773"/>
    <lineage>
        <taxon>Bacteria</taxon>
        <taxon>Bacillati</taxon>
        <taxon>Actinomycetota</taxon>
        <taxon>Actinomycetes</taxon>
        <taxon>Mycobacteriales</taxon>
        <taxon>Mycobacteriaceae</taxon>
        <taxon>Mycobacterium</taxon>
        <taxon>Mycobacterium tuberculosis complex</taxon>
    </lineage>
</organism>
<evidence type="ECO:0000313" key="3">
    <source>
        <dbReference type="Proteomes" id="UP000038802"/>
    </source>
</evidence>
<sequence>MVRVAKARPCKAMTKTTAATPNGDGPNTCAPAHAIAAASAPSAAPTTGSAVIGPRPIGVVAEPGVGITVANAKAVASERITVRLPGVRSGRHRRRTGWTRRPR</sequence>
<accession>A0A0U0TGB4</accession>
<reference evidence="3" key="1">
    <citation type="submission" date="2015-03" db="EMBL/GenBank/DDBJ databases">
        <authorList>
            <consortium name="Pathogen Informatics"/>
        </authorList>
    </citation>
    <scope>NUCLEOTIDE SEQUENCE [LARGE SCALE GENOMIC DNA]</scope>
    <source>
        <strain evidence="3">K00500041</strain>
    </source>
</reference>